<keyword evidence="3" id="KW-1185">Reference proteome</keyword>
<evidence type="ECO:0000313" key="3">
    <source>
        <dbReference type="Proteomes" id="UP001621706"/>
    </source>
</evidence>
<evidence type="ECO:0000259" key="1">
    <source>
        <dbReference type="Pfam" id="PF18476"/>
    </source>
</evidence>
<dbReference type="InterPro" id="IPR041578">
    <property type="entry name" value="PIN_8"/>
</dbReference>
<dbReference type="RefSeq" id="WP_088400458.1">
    <property type="nucleotide sequence ID" value="NZ_JAZGZP010000011.1"/>
</dbReference>
<dbReference type="EMBL" id="JAZGZP010000011">
    <property type="protein sequence ID" value="MFK7001002.1"/>
    <property type="molecule type" value="Genomic_DNA"/>
</dbReference>
<accession>A0ABW8P8W9</accession>
<evidence type="ECO:0000313" key="2">
    <source>
        <dbReference type="EMBL" id="MFK7001002.1"/>
    </source>
</evidence>
<reference evidence="2 3" key="1">
    <citation type="submission" date="2024-02" db="EMBL/GenBank/DDBJ databases">
        <title>Comparative Genomic Analysis of Flavobacterium Species Causing Columnaris Disease of Freshwater Fish in Thailand: Insights into Virulence and Resistance Mechanisms.</title>
        <authorList>
            <person name="Nguyen D."/>
            <person name="Chokmangmeepisarn P."/>
            <person name="Khianchaikhan K."/>
            <person name="Morishita M."/>
            <person name="Bunnoy A."/>
            <person name="Rodkhum C."/>
        </authorList>
    </citation>
    <scope>NUCLEOTIDE SEQUENCE [LARGE SCALE GENOMIC DNA]</scope>
    <source>
        <strain evidence="2 3">CNRT2201</strain>
    </source>
</reference>
<protein>
    <submittedName>
        <fullName evidence="2">PIN-like domain-containing protein</fullName>
    </submittedName>
</protein>
<organism evidence="2 3">
    <name type="scientific">Flavobacterium oreochromis</name>
    <dbReference type="NCBI Taxonomy" id="2906078"/>
    <lineage>
        <taxon>Bacteria</taxon>
        <taxon>Pseudomonadati</taxon>
        <taxon>Bacteroidota</taxon>
        <taxon>Flavobacteriia</taxon>
        <taxon>Flavobacteriales</taxon>
        <taxon>Flavobacteriaceae</taxon>
        <taxon>Flavobacterium</taxon>
    </lineage>
</organism>
<feature type="domain" description="PIN like" evidence="1">
    <location>
        <begin position="24"/>
        <end position="268"/>
    </location>
</feature>
<name>A0ABW8P8W9_9FLAO</name>
<gene>
    <name evidence="2" type="ORF">V3I07_08845</name>
</gene>
<sequence length="564" mass="66849">MDRNTIKPYRLTEEKEAILWRDAIIVFDSSALLDLYFSPKSERQKIDKEIFTKLKDRLWLPNHVQYEYLKNRETIIKKPIAEKYDPLKKKIENLTTNQKTEISKKIEEIIRETINSDKHPHLKQDILNDYKTIVDEFVKTTEDFQKQTENFQKNILKEISIVEKEIKDVENDDDVLNSLESHFKVGREYSFEEIIEITKEGKHRYEFKIPPGYGDFYNGEKKGTQIFADLIIWKQILEFSKEEKKPIIFIINDIRKDEDWGYIDKTATEPRIYSPREELIKEIKDNSSVDFWMYNLPQFLYQANKHLNSTIKDETIQNFFQFINTKKRMSNYLKFKCNNCRRIHKYDESEFDLDFEFVGGSERSMGSENQYLAEEHFKCSCGNEIEVKFEVWEYPVGVHNYDSIEIENAELLDSFNFTIDFYDDEEDNFTTCYTCDGNRDGTGNFVRFDNNLELDNEFIDKIPESEFSSVSCGNCDWCNSLHIECPECGAITLMDENYANKNIECEGGCGLIFKMDTTNNRKNLGEFKLKLVDIRIKECVDCGEKFVDEQHIEICKNCEEKYNE</sequence>
<dbReference type="Proteomes" id="UP001621706">
    <property type="component" value="Unassembled WGS sequence"/>
</dbReference>
<comment type="caution">
    <text evidence="2">The sequence shown here is derived from an EMBL/GenBank/DDBJ whole genome shotgun (WGS) entry which is preliminary data.</text>
</comment>
<dbReference type="Pfam" id="PF18476">
    <property type="entry name" value="PIN_8"/>
    <property type="match status" value="1"/>
</dbReference>
<proteinExistence type="predicted"/>